<evidence type="ECO:0000313" key="2">
    <source>
        <dbReference type="Proteomes" id="UP000428260"/>
    </source>
</evidence>
<dbReference type="Pfam" id="PF14100">
    <property type="entry name" value="DUF6807"/>
    <property type="match status" value="1"/>
</dbReference>
<evidence type="ECO:0008006" key="3">
    <source>
        <dbReference type="Google" id="ProtNLM"/>
    </source>
</evidence>
<dbReference type="InterPro" id="IPR029475">
    <property type="entry name" value="DUF6807"/>
</dbReference>
<dbReference type="KEGG" id="mcos:GM418_25790"/>
<organism evidence="1 2">
    <name type="scientific">Maribellus comscasis</name>
    <dbReference type="NCBI Taxonomy" id="2681766"/>
    <lineage>
        <taxon>Bacteria</taxon>
        <taxon>Pseudomonadati</taxon>
        <taxon>Bacteroidota</taxon>
        <taxon>Bacteroidia</taxon>
        <taxon>Marinilabiliales</taxon>
        <taxon>Prolixibacteraceae</taxon>
        <taxon>Maribellus</taxon>
    </lineage>
</organism>
<name>A0A6I6K0J4_9BACT</name>
<keyword evidence="2" id="KW-1185">Reference proteome</keyword>
<sequence>MKILKLLLVGFFLSIGMVFATKPEKVEFKNQPQNKKVEVYIGGKFFTSYIYPDDMKKQTLYPIYSASGKIITRGYPRNPRPYERADHPHHVGLWFNFGNVNRLDFWNNSFAAKPKKKKKYGSIKFKKIVSENQKKGKLVTLADWVDNEGNVLLNEETTYLFSGKGNLRTIERITKLKAVKKVTFNQSKEGIIGMRLDRAFEGPSEKPEIFLDASGNITEVPVINNETASGVYHNADGITGNDVWGKRSPWVALRANKDGEVITIVLMDYKQNINYPAWSHARGYGLFAANNLGGQKFDKDADLVEVVLETGEQIVFKHKVIIGGKLTDDEINAMANKF</sequence>
<proteinExistence type="predicted"/>
<dbReference type="AlphaFoldDB" id="A0A6I6K0J4"/>
<accession>A0A6I6K0J4</accession>
<gene>
    <name evidence="1" type="ORF">GM418_25790</name>
</gene>
<protein>
    <recommendedName>
        <fullName evidence="3">Methane oxygenase PmoA</fullName>
    </recommendedName>
</protein>
<dbReference type="Proteomes" id="UP000428260">
    <property type="component" value="Chromosome"/>
</dbReference>
<reference evidence="1 2" key="1">
    <citation type="submission" date="2019-11" db="EMBL/GenBank/DDBJ databases">
        <authorList>
            <person name="Zheng R.K."/>
            <person name="Sun C.M."/>
        </authorList>
    </citation>
    <scope>NUCLEOTIDE SEQUENCE [LARGE SCALE GENOMIC DNA]</scope>
    <source>
        <strain evidence="1 2">WC007</strain>
    </source>
</reference>
<evidence type="ECO:0000313" key="1">
    <source>
        <dbReference type="EMBL" id="QGY46948.1"/>
    </source>
</evidence>
<dbReference type="EMBL" id="CP046401">
    <property type="protein sequence ID" value="QGY46948.1"/>
    <property type="molecule type" value="Genomic_DNA"/>
</dbReference>
<dbReference type="RefSeq" id="WP_158870334.1">
    <property type="nucleotide sequence ID" value="NZ_CP046401.1"/>
</dbReference>